<evidence type="ECO:0000256" key="7">
    <source>
        <dbReference type="ARBA" id="ARBA00029808"/>
    </source>
</evidence>
<protein>
    <recommendedName>
        <fullName evidence="4">Biogenesis of lysosome-related organelles complex 1 subunit KXD1</fullName>
    </recommendedName>
    <alternativeName>
        <fullName evidence="7">KxDL homolog</fullName>
    </alternativeName>
</protein>
<feature type="compositionally biased region" description="Polar residues" evidence="8">
    <location>
        <begin position="177"/>
        <end position="187"/>
    </location>
</feature>
<comment type="subcellular location">
    <subcellularLocation>
        <location evidence="2">Endosome</location>
    </subcellularLocation>
</comment>
<evidence type="ECO:0000256" key="5">
    <source>
        <dbReference type="ARBA" id="ARBA00022448"/>
    </source>
</evidence>
<keyword evidence="11" id="KW-1185">Reference proteome</keyword>
<dbReference type="InterPro" id="IPR019371">
    <property type="entry name" value="KxDL_dom"/>
</dbReference>
<dbReference type="EMBL" id="FWEW01001638">
    <property type="protein sequence ID" value="SLM37495.1"/>
    <property type="molecule type" value="Genomic_DNA"/>
</dbReference>
<evidence type="ECO:0000256" key="8">
    <source>
        <dbReference type="SAM" id="MobiDB-lite"/>
    </source>
</evidence>
<feature type="region of interest" description="Disordered" evidence="8">
    <location>
        <begin position="1"/>
        <end position="75"/>
    </location>
</feature>
<feature type="compositionally biased region" description="Polar residues" evidence="8">
    <location>
        <begin position="47"/>
        <end position="63"/>
    </location>
</feature>
<dbReference type="AlphaFoldDB" id="A0A1W5D376"/>
<comment type="function">
    <text evidence="1">Component of the biogenesis of lysosome-related organelles complex-1 (BLOC-1) involved in endosomal cargo sorting.</text>
</comment>
<dbReference type="InterPro" id="IPR051390">
    <property type="entry name" value="BLOC-1_subunit_KXD1"/>
</dbReference>
<dbReference type="PANTHER" id="PTHR37787:SF1">
    <property type="entry name" value="BIOGENESIS OF LYSOSOME-RELATED ORGANELLES COMPLEX 1 SUBUNIT KXD1"/>
    <property type="match status" value="1"/>
</dbReference>
<dbReference type="GO" id="GO:0007032">
    <property type="term" value="P:endosome organization"/>
    <property type="evidence" value="ECO:0007669"/>
    <property type="project" value="TreeGrafter"/>
</dbReference>
<sequence>MPATTAYRQPTIPALPVSVPGKSPYYPPPTRTATYSRVSMSPPEAGSSMNTSAVPSLTSSTYGGSAASDYESSHGGSSGVDLIDMLNDRLSNAVDPIPLDRSLAKQAQTSGELNAKHRELLELQALAQRRLKGTRANFADGMKAAKEVKRDLEWTQKRVTALKSKAERKYPAHYRAASQQYPSPVDY</sequence>
<dbReference type="GO" id="GO:0032880">
    <property type="term" value="P:regulation of protein localization"/>
    <property type="evidence" value="ECO:0007669"/>
    <property type="project" value="TreeGrafter"/>
</dbReference>
<evidence type="ECO:0000313" key="10">
    <source>
        <dbReference type="EMBL" id="SLM37495.1"/>
    </source>
</evidence>
<dbReference type="GO" id="GO:0005768">
    <property type="term" value="C:endosome"/>
    <property type="evidence" value="ECO:0007669"/>
    <property type="project" value="UniProtKB-SubCell"/>
</dbReference>
<dbReference type="PANTHER" id="PTHR37787">
    <property type="entry name" value="BIOGENESIS OF LYSOSOME-RELATED ORGANELLES COMPLEX 1 SUBUNIT KXD1"/>
    <property type="match status" value="1"/>
</dbReference>
<name>A0A1W5D376_9LECA</name>
<evidence type="ECO:0000256" key="6">
    <source>
        <dbReference type="ARBA" id="ARBA00022753"/>
    </source>
</evidence>
<accession>A0A1W5D376</accession>
<dbReference type="GO" id="GO:0031083">
    <property type="term" value="C:BLOC-1 complex"/>
    <property type="evidence" value="ECO:0007669"/>
    <property type="project" value="TreeGrafter"/>
</dbReference>
<evidence type="ECO:0000313" key="11">
    <source>
        <dbReference type="Proteomes" id="UP000192927"/>
    </source>
</evidence>
<keyword evidence="5" id="KW-0813">Transport</keyword>
<reference evidence="11" key="1">
    <citation type="submission" date="2017-03" db="EMBL/GenBank/DDBJ databases">
        <authorList>
            <person name="Sharma R."/>
            <person name="Thines M."/>
        </authorList>
    </citation>
    <scope>NUCLEOTIDE SEQUENCE [LARGE SCALE GENOMIC DNA]</scope>
</reference>
<evidence type="ECO:0000256" key="1">
    <source>
        <dbReference type="ARBA" id="ARBA00002069"/>
    </source>
</evidence>
<comment type="similarity">
    <text evidence="3">Belongs to the KXD1 family.</text>
</comment>
<evidence type="ECO:0000256" key="4">
    <source>
        <dbReference type="ARBA" id="ARBA00016207"/>
    </source>
</evidence>
<feature type="region of interest" description="Disordered" evidence="8">
    <location>
        <begin position="166"/>
        <end position="187"/>
    </location>
</feature>
<organism evidence="10 11">
    <name type="scientific">Lasallia pustulata</name>
    <dbReference type="NCBI Taxonomy" id="136370"/>
    <lineage>
        <taxon>Eukaryota</taxon>
        <taxon>Fungi</taxon>
        <taxon>Dikarya</taxon>
        <taxon>Ascomycota</taxon>
        <taxon>Pezizomycotina</taxon>
        <taxon>Lecanoromycetes</taxon>
        <taxon>OSLEUM clade</taxon>
        <taxon>Umbilicariomycetidae</taxon>
        <taxon>Umbilicariales</taxon>
        <taxon>Umbilicariaceae</taxon>
        <taxon>Lasallia</taxon>
    </lineage>
</organism>
<evidence type="ECO:0000256" key="2">
    <source>
        <dbReference type="ARBA" id="ARBA00004177"/>
    </source>
</evidence>
<dbReference type="Pfam" id="PF10241">
    <property type="entry name" value="KxDL"/>
    <property type="match status" value="1"/>
</dbReference>
<proteinExistence type="inferred from homology"/>
<dbReference type="Proteomes" id="UP000192927">
    <property type="component" value="Unassembled WGS sequence"/>
</dbReference>
<evidence type="ECO:0000259" key="9">
    <source>
        <dbReference type="Pfam" id="PF10241"/>
    </source>
</evidence>
<feature type="domain" description="KxDL" evidence="9">
    <location>
        <begin position="89"/>
        <end position="174"/>
    </location>
</feature>
<keyword evidence="6" id="KW-0967">Endosome</keyword>
<evidence type="ECO:0000256" key="3">
    <source>
        <dbReference type="ARBA" id="ARBA00005913"/>
    </source>
</evidence>